<feature type="active site" evidence="9">
    <location>
        <position position="121"/>
    </location>
</feature>
<dbReference type="InterPro" id="IPR025202">
    <property type="entry name" value="PLD-like_dom"/>
</dbReference>
<dbReference type="CDD" id="cd09110">
    <property type="entry name" value="PLDc_CLS_1"/>
    <property type="match status" value="1"/>
</dbReference>
<keyword evidence="12" id="KW-1185">Reference proteome</keyword>
<feature type="active site" evidence="9">
    <location>
        <position position="296"/>
    </location>
</feature>
<name>A0ABT0MGZ6_9GAMM</name>
<feature type="active site" evidence="9">
    <location>
        <position position="126"/>
    </location>
</feature>
<comment type="caution">
    <text evidence="11">The sequence shown here is derived from an EMBL/GenBank/DDBJ whole genome shotgun (WGS) entry which is preliminary data.</text>
</comment>
<proteinExistence type="inferred from homology"/>
<evidence type="ECO:0000256" key="2">
    <source>
        <dbReference type="ARBA" id="ARBA00022516"/>
    </source>
</evidence>
<dbReference type="PANTHER" id="PTHR21248:SF23">
    <property type="entry name" value="CARDIOLIPIN SYNTHASE B"/>
    <property type="match status" value="1"/>
</dbReference>
<comment type="subcellular location">
    <subcellularLocation>
        <location evidence="9">Cell membrane</location>
        <topology evidence="9">Peripheral membrane protein</topology>
    </subcellularLocation>
</comment>
<evidence type="ECO:0000256" key="3">
    <source>
        <dbReference type="ARBA" id="ARBA00022679"/>
    </source>
</evidence>
<evidence type="ECO:0000256" key="1">
    <source>
        <dbReference type="ARBA" id="ARBA00022475"/>
    </source>
</evidence>
<feature type="domain" description="PLD phosphodiesterase" evidence="10">
    <location>
        <begin position="294"/>
        <end position="316"/>
    </location>
</feature>
<sequence>MKQTTARNGVWRDGNRVRLLENGEEFFEAAFAAIEAAEREILLETFILFEDKVGLALHRRLVAAARRGVRVEVLVDGYGSPRFSPEFLSELSAAGVSFRSFDAHRPLLGVRLHVFRRMHRKLLAVDGRLAFAGGINFSADHLADFGPTAKQDYAVELQGPVAADIRDFVHASISSRGVGASWNPAPEAGAAAAGDARAMLLLRDNAGRSDAIEQEYRRAIRGARREALIANAYFFPGYGFLRELRHAARRGVAVSLIFQGEPDTQLALTAARSLYRHLVDAGVRIYEYCERPFHGKVALVDDDWCTVGSSNLDPLSLSLNLEANVFIRDAAFVGELRRKLQDLMTQHCQAVDPADVPPYSVLQSITRPLLFHCLRHFPDWAGWLPAHTPKTRLVAAPADADNGRTP</sequence>
<keyword evidence="1 9" id="KW-1003">Cell membrane</keyword>
<keyword evidence="3 9" id="KW-0808">Transferase</keyword>
<keyword evidence="4" id="KW-0677">Repeat</keyword>
<accession>A0ABT0MGZ6</accession>
<dbReference type="RefSeq" id="WP_249472388.1">
    <property type="nucleotide sequence ID" value="NZ_JAMBEP010000001.1"/>
</dbReference>
<feature type="active site" evidence="9">
    <location>
        <position position="119"/>
    </location>
</feature>
<evidence type="ECO:0000256" key="8">
    <source>
        <dbReference type="ARBA" id="ARBA00023264"/>
    </source>
</evidence>
<keyword evidence="7 9" id="KW-0594">Phospholipid biosynthesis</keyword>
<evidence type="ECO:0000256" key="5">
    <source>
        <dbReference type="ARBA" id="ARBA00023098"/>
    </source>
</evidence>
<evidence type="ECO:0000256" key="6">
    <source>
        <dbReference type="ARBA" id="ARBA00023136"/>
    </source>
</evidence>
<gene>
    <name evidence="9 11" type="primary">clsB</name>
    <name evidence="11" type="ORF">M2650_05800</name>
</gene>
<keyword evidence="8 9" id="KW-1208">Phospholipid metabolism</keyword>
<dbReference type="InterPro" id="IPR030872">
    <property type="entry name" value="Cardiolipin_synth_ClsB"/>
</dbReference>
<dbReference type="NCBIfam" id="NF008427">
    <property type="entry name" value="PRK11263.1"/>
    <property type="match status" value="1"/>
</dbReference>
<feature type="domain" description="PLD phosphodiesterase" evidence="10">
    <location>
        <begin position="114"/>
        <end position="141"/>
    </location>
</feature>
<dbReference type="EC" id="2.7.8.-" evidence="9"/>
<evidence type="ECO:0000256" key="9">
    <source>
        <dbReference type="HAMAP-Rule" id="MF_01917"/>
    </source>
</evidence>
<dbReference type="GO" id="GO:0016740">
    <property type="term" value="F:transferase activity"/>
    <property type="evidence" value="ECO:0007669"/>
    <property type="project" value="UniProtKB-KW"/>
</dbReference>
<evidence type="ECO:0000256" key="4">
    <source>
        <dbReference type="ARBA" id="ARBA00022737"/>
    </source>
</evidence>
<dbReference type="Pfam" id="PF13091">
    <property type="entry name" value="PLDc_2"/>
    <property type="match status" value="2"/>
</dbReference>
<dbReference type="EMBL" id="JAMBEP010000001">
    <property type="protein sequence ID" value="MCL1634145.1"/>
    <property type="molecule type" value="Genomic_DNA"/>
</dbReference>
<keyword evidence="2 9" id="KW-0444">Lipid biosynthesis</keyword>
<dbReference type="Proteomes" id="UP001431217">
    <property type="component" value="Unassembled WGS sequence"/>
</dbReference>
<evidence type="ECO:0000313" key="12">
    <source>
        <dbReference type="Proteomes" id="UP001431217"/>
    </source>
</evidence>
<comment type="similarity">
    <text evidence="9">Belongs to the phospholipase D family. Cardiolipin synthase subfamily. ClsB sub-subfamily.</text>
</comment>
<keyword evidence="5 9" id="KW-0443">Lipid metabolism</keyword>
<evidence type="ECO:0000256" key="7">
    <source>
        <dbReference type="ARBA" id="ARBA00023209"/>
    </source>
</evidence>
<dbReference type="PROSITE" id="PS50035">
    <property type="entry name" value="PLD"/>
    <property type="match status" value="2"/>
</dbReference>
<dbReference type="SUPFAM" id="SSF56024">
    <property type="entry name" value="Phospholipase D/nuclease"/>
    <property type="match status" value="2"/>
</dbReference>
<dbReference type="Gene3D" id="3.30.870.10">
    <property type="entry name" value="Endonuclease Chain A"/>
    <property type="match status" value="2"/>
</dbReference>
<feature type="active site" evidence="9">
    <location>
        <position position="301"/>
    </location>
</feature>
<keyword evidence="6 9" id="KW-0472">Membrane</keyword>
<comment type="function">
    <text evidence="9">Catalyzes the phosphatidyl group transfer from one phosphatidylglycerol molecule to another to form cardiolipin (CL) (diphosphatidylglycerol) and glycerol.</text>
</comment>
<dbReference type="SMART" id="SM00155">
    <property type="entry name" value="PLDc"/>
    <property type="match status" value="2"/>
</dbReference>
<protein>
    <recommendedName>
        <fullName evidence="9">Cardiolipin synthase B</fullName>
        <shortName evidence="9">CL synthase</shortName>
        <ecNumber evidence="9">2.7.8.-</ecNumber>
    </recommendedName>
</protein>
<dbReference type="InterPro" id="IPR001736">
    <property type="entry name" value="PLipase_D/transphosphatidylase"/>
</dbReference>
<dbReference type="CDD" id="cd09159">
    <property type="entry name" value="PLDc_ybhO_like_2"/>
    <property type="match status" value="1"/>
</dbReference>
<evidence type="ECO:0000259" key="10">
    <source>
        <dbReference type="PROSITE" id="PS50035"/>
    </source>
</evidence>
<organism evidence="11 12">
    <name type="scientific">Luteimonas galliterrae</name>
    <dbReference type="NCBI Taxonomy" id="2940486"/>
    <lineage>
        <taxon>Bacteria</taxon>
        <taxon>Pseudomonadati</taxon>
        <taxon>Pseudomonadota</taxon>
        <taxon>Gammaproteobacteria</taxon>
        <taxon>Lysobacterales</taxon>
        <taxon>Lysobacteraceae</taxon>
        <taxon>Luteimonas</taxon>
    </lineage>
</organism>
<evidence type="ECO:0000313" key="11">
    <source>
        <dbReference type="EMBL" id="MCL1634145.1"/>
    </source>
</evidence>
<comment type="catalytic activity">
    <reaction evidence="9">
        <text>2 a 1,2-diacyl-sn-glycero-3-phospho-(1'-sn-glycerol) = a cardiolipin + glycerol</text>
        <dbReference type="Rhea" id="RHEA:31451"/>
        <dbReference type="ChEBI" id="CHEBI:17754"/>
        <dbReference type="ChEBI" id="CHEBI:62237"/>
        <dbReference type="ChEBI" id="CHEBI:64716"/>
    </reaction>
</comment>
<feature type="active site" evidence="9">
    <location>
        <position position="294"/>
    </location>
</feature>
<dbReference type="PANTHER" id="PTHR21248">
    <property type="entry name" value="CARDIOLIPIN SYNTHASE"/>
    <property type="match status" value="1"/>
</dbReference>
<reference evidence="11 12" key="1">
    <citation type="submission" date="2022-05" db="EMBL/GenBank/DDBJ databases">
        <title>Luteimonas sp. SX5, whole genome shotgun sequencing project.</title>
        <authorList>
            <person name="Zhao G."/>
            <person name="Shen L."/>
        </authorList>
    </citation>
    <scope>NUCLEOTIDE SEQUENCE [LARGE SCALE GENOMIC DNA]</scope>
    <source>
        <strain evidence="11 12">SX5</strain>
    </source>
</reference>
<dbReference type="HAMAP" id="MF_01917">
    <property type="entry name" value="Cardiolipin_synth_ClsB"/>
    <property type="match status" value="1"/>
</dbReference>